<keyword evidence="5 7" id="KW-1133">Transmembrane helix</keyword>
<proteinExistence type="predicted"/>
<keyword evidence="2 7" id="KW-0812">Transmembrane</keyword>
<organism evidence="10 11">
    <name type="scientific">Pallidibacillus thermolactis</name>
    <dbReference type="NCBI Taxonomy" id="251051"/>
    <lineage>
        <taxon>Bacteria</taxon>
        <taxon>Bacillati</taxon>
        <taxon>Bacillota</taxon>
        <taxon>Bacilli</taxon>
        <taxon>Bacillales</taxon>
        <taxon>Bacillaceae</taxon>
        <taxon>Pallidibacillus</taxon>
    </lineage>
</organism>
<keyword evidence="4 10" id="KW-0067">ATP-binding</keyword>
<comment type="subcellular location">
    <subcellularLocation>
        <location evidence="1">Cell membrane</location>
        <topology evidence="1">Multi-pass membrane protein</topology>
    </subcellularLocation>
</comment>
<evidence type="ECO:0000256" key="6">
    <source>
        <dbReference type="ARBA" id="ARBA00023136"/>
    </source>
</evidence>
<gene>
    <name evidence="10" type="ORF">OEV82_03165</name>
</gene>
<feature type="domain" description="ABC transporter" evidence="8">
    <location>
        <begin position="338"/>
        <end position="573"/>
    </location>
</feature>
<evidence type="ECO:0000256" key="3">
    <source>
        <dbReference type="ARBA" id="ARBA00022741"/>
    </source>
</evidence>
<feature type="domain" description="ABC transmembrane type-1" evidence="9">
    <location>
        <begin position="25"/>
        <end position="303"/>
    </location>
</feature>
<evidence type="ECO:0000313" key="11">
    <source>
        <dbReference type="Proteomes" id="UP001208656"/>
    </source>
</evidence>
<dbReference type="Gene3D" id="3.40.50.300">
    <property type="entry name" value="P-loop containing nucleotide triphosphate hydrolases"/>
    <property type="match status" value="1"/>
</dbReference>
<dbReference type="Pfam" id="PF00005">
    <property type="entry name" value="ABC_tran"/>
    <property type="match status" value="1"/>
</dbReference>
<reference evidence="10 11" key="1">
    <citation type="submission" date="2022-10" db="EMBL/GenBank/DDBJ databases">
        <title>Description of Fervidibacillus gen. nov. in the family Fervidibacillaceae fam. nov. with two species, Fervidibacillus albus sp. nov., and Fervidibacillus halotolerans sp. nov., isolated from tidal flat sediments.</title>
        <authorList>
            <person name="Kwon K.K."/>
            <person name="Yang S.-H."/>
        </authorList>
    </citation>
    <scope>NUCLEOTIDE SEQUENCE [LARGE SCALE GENOMIC DNA]</scope>
    <source>
        <strain evidence="10 11">DSM 23332</strain>
    </source>
</reference>
<evidence type="ECO:0000256" key="2">
    <source>
        <dbReference type="ARBA" id="ARBA00022692"/>
    </source>
</evidence>
<feature type="transmembrane region" description="Helical" evidence="7">
    <location>
        <begin position="136"/>
        <end position="156"/>
    </location>
</feature>
<dbReference type="InterPro" id="IPR017871">
    <property type="entry name" value="ABC_transporter-like_CS"/>
</dbReference>
<dbReference type="RefSeq" id="WP_263060994.1">
    <property type="nucleotide sequence ID" value="NZ_JAOUSE010000005.1"/>
</dbReference>
<dbReference type="SUPFAM" id="SSF52540">
    <property type="entry name" value="P-loop containing nucleoside triphosphate hydrolases"/>
    <property type="match status" value="1"/>
</dbReference>
<dbReference type="PROSITE" id="PS00211">
    <property type="entry name" value="ABC_TRANSPORTER_1"/>
    <property type="match status" value="1"/>
</dbReference>
<feature type="transmembrane region" description="Helical" evidence="7">
    <location>
        <begin position="21"/>
        <end position="44"/>
    </location>
</feature>
<dbReference type="Proteomes" id="UP001208656">
    <property type="component" value="Unassembled WGS sequence"/>
</dbReference>
<dbReference type="PANTHER" id="PTHR43394:SF1">
    <property type="entry name" value="ATP-BINDING CASSETTE SUB-FAMILY B MEMBER 10, MITOCHONDRIAL"/>
    <property type="match status" value="1"/>
</dbReference>
<feature type="transmembrane region" description="Helical" evidence="7">
    <location>
        <begin position="162"/>
        <end position="179"/>
    </location>
</feature>
<dbReference type="Pfam" id="PF00664">
    <property type="entry name" value="ABC_membrane"/>
    <property type="match status" value="1"/>
</dbReference>
<dbReference type="Gene3D" id="1.20.1560.10">
    <property type="entry name" value="ABC transporter type 1, transmembrane domain"/>
    <property type="match status" value="1"/>
</dbReference>
<comment type="caution">
    <text evidence="10">The sequence shown here is derived from an EMBL/GenBank/DDBJ whole genome shotgun (WGS) entry which is preliminary data.</text>
</comment>
<name>A0ABT2WDB8_9BACI</name>
<dbReference type="EMBL" id="JAOUSE010000005">
    <property type="protein sequence ID" value="MCU9593456.1"/>
    <property type="molecule type" value="Genomic_DNA"/>
</dbReference>
<dbReference type="SUPFAM" id="SSF90123">
    <property type="entry name" value="ABC transporter transmembrane region"/>
    <property type="match status" value="1"/>
</dbReference>
<evidence type="ECO:0000256" key="4">
    <source>
        <dbReference type="ARBA" id="ARBA00022840"/>
    </source>
</evidence>
<dbReference type="CDD" id="cd18551">
    <property type="entry name" value="ABC_6TM_LmrA_like"/>
    <property type="match status" value="1"/>
</dbReference>
<dbReference type="GO" id="GO:0005524">
    <property type="term" value="F:ATP binding"/>
    <property type="evidence" value="ECO:0007669"/>
    <property type="project" value="UniProtKB-KW"/>
</dbReference>
<evidence type="ECO:0000256" key="7">
    <source>
        <dbReference type="SAM" id="Phobius"/>
    </source>
</evidence>
<dbReference type="SMART" id="SM00382">
    <property type="entry name" value="AAA"/>
    <property type="match status" value="1"/>
</dbReference>
<evidence type="ECO:0000256" key="5">
    <source>
        <dbReference type="ARBA" id="ARBA00022989"/>
    </source>
</evidence>
<evidence type="ECO:0000259" key="9">
    <source>
        <dbReference type="PROSITE" id="PS50929"/>
    </source>
</evidence>
<dbReference type="InterPro" id="IPR011527">
    <property type="entry name" value="ABC1_TM_dom"/>
</dbReference>
<accession>A0ABT2WDB8</accession>
<feature type="transmembrane region" description="Helical" evidence="7">
    <location>
        <begin position="240"/>
        <end position="262"/>
    </location>
</feature>
<dbReference type="PROSITE" id="PS50893">
    <property type="entry name" value="ABC_TRANSPORTER_2"/>
    <property type="match status" value="1"/>
</dbReference>
<sequence length="586" mass="65544">MKGLSFKQFIGIINRYRPSRLLLGLAFLLTIIQSGVSLFVPLIAMNLVDLLVIEEINVLILLGLVALFMFQIALSAISYYMMVLIGEKIIVRLREDLWNKVIRFPVRFFDSNNSGEIMSRITNDTFVMKSFFVDQLIPFITGLISIVGSVIILFLIDWTMALIFLIVFPLAFLIINPLGKKMYAVSRNLQSETASFQGNLNRVLSEIRLVKFSVAEDEESIRGSNHARKLYNYGIQSGKILAIVSPVITSTNLMALICIFGYGGYQVATGGMSAGALVAIVFYIFQIVTPLTNMAQFFTHAQRTMGATERIKSLLEEESEEDIVTNIDNLSIKTEPGITFANVRFSYSAEKEVLNNISFSAIKGQKTAIVGESGAGKTTIFSLIERFYQIDNGDILYNGKSIYSYNLKEWREKISYVSQDTPIMEGSIRDNLLYGIKRDISESEIIKSLQISDLESFVSSLPQGLDTEVGEKGVRLSGGQKQRIAIARAIIRDPEILLLDEATAHLDGQSESRVQDALNNLMKNRTTIIIAHRLSTVKDADCIVVLENGIVSGYGKHYELYQSNQLYKKLVDQQLISNELELQVNS</sequence>
<dbReference type="InterPro" id="IPR036640">
    <property type="entry name" value="ABC1_TM_sf"/>
</dbReference>
<dbReference type="InterPro" id="IPR003593">
    <property type="entry name" value="AAA+_ATPase"/>
</dbReference>
<keyword evidence="6 7" id="KW-0472">Membrane</keyword>
<keyword evidence="11" id="KW-1185">Reference proteome</keyword>
<evidence type="ECO:0000256" key="1">
    <source>
        <dbReference type="ARBA" id="ARBA00004651"/>
    </source>
</evidence>
<evidence type="ECO:0000259" key="8">
    <source>
        <dbReference type="PROSITE" id="PS50893"/>
    </source>
</evidence>
<feature type="transmembrane region" description="Helical" evidence="7">
    <location>
        <begin position="274"/>
        <end position="295"/>
    </location>
</feature>
<dbReference type="InterPro" id="IPR003439">
    <property type="entry name" value="ABC_transporter-like_ATP-bd"/>
</dbReference>
<dbReference type="PANTHER" id="PTHR43394">
    <property type="entry name" value="ATP-DEPENDENT PERMEASE MDL1, MITOCHONDRIAL"/>
    <property type="match status" value="1"/>
</dbReference>
<dbReference type="InterPro" id="IPR027417">
    <property type="entry name" value="P-loop_NTPase"/>
</dbReference>
<dbReference type="PROSITE" id="PS50929">
    <property type="entry name" value="ABC_TM1F"/>
    <property type="match status" value="1"/>
</dbReference>
<dbReference type="InterPro" id="IPR039421">
    <property type="entry name" value="Type_1_exporter"/>
</dbReference>
<evidence type="ECO:0000313" key="10">
    <source>
        <dbReference type="EMBL" id="MCU9593456.1"/>
    </source>
</evidence>
<feature type="transmembrane region" description="Helical" evidence="7">
    <location>
        <begin position="56"/>
        <end position="85"/>
    </location>
</feature>
<keyword evidence="3" id="KW-0547">Nucleotide-binding</keyword>
<protein>
    <submittedName>
        <fullName evidence="10">ABC transporter ATP-binding protein/permease</fullName>
    </submittedName>
</protein>